<keyword evidence="2" id="KW-0378">Hydrolase</keyword>
<dbReference type="EMBL" id="JBANRG010000091">
    <property type="protein sequence ID" value="KAK7436683.1"/>
    <property type="molecule type" value="Genomic_DNA"/>
</dbReference>
<dbReference type="Gene3D" id="2.60.120.180">
    <property type="match status" value="1"/>
</dbReference>
<keyword evidence="2" id="KW-0326">Glycosidase</keyword>
<protein>
    <recommendedName>
        <fullName evidence="6">Glycoside hydrolase family 12 protein</fullName>
    </recommendedName>
</protein>
<evidence type="ECO:0000256" key="3">
    <source>
        <dbReference type="SAM" id="SignalP"/>
    </source>
</evidence>
<accession>A0ABR1IMR1</accession>
<gene>
    <name evidence="4" type="ORF">VKT23_018939</name>
</gene>
<feature type="signal peptide" evidence="3">
    <location>
        <begin position="1"/>
        <end position="20"/>
    </location>
</feature>
<comment type="caution">
    <text evidence="4">The sequence shown here is derived from an EMBL/GenBank/DDBJ whole genome shotgun (WGS) entry which is preliminary data.</text>
</comment>
<comment type="similarity">
    <text evidence="1 2">Belongs to the glycosyl hydrolase 12 (cellulase H) family.</text>
</comment>
<keyword evidence="3" id="KW-0732">Signal</keyword>
<dbReference type="InterPro" id="IPR002594">
    <property type="entry name" value="GH12"/>
</dbReference>
<evidence type="ECO:0000256" key="2">
    <source>
        <dbReference type="RuleBase" id="RU361163"/>
    </source>
</evidence>
<dbReference type="InterPro" id="IPR013320">
    <property type="entry name" value="ConA-like_dom_sf"/>
</dbReference>
<keyword evidence="5" id="KW-1185">Reference proteome</keyword>
<feature type="chain" id="PRO_5045832675" description="Glycoside hydrolase family 12 protein" evidence="3">
    <location>
        <begin position="21"/>
        <end position="283"/>
    </location>
</feature>
<dbReference type="PANTHER" id="PTHR34002:SF9">
    <property type="entry name" value="XYLOGLUCAN-SPECIFIC ENDO-BETA-1,4-GLUCANASE A"/>
    <property type="match status" value="1"/>
</dbReference>
<reference evidence="4 5" key="1">
    <citation type="submission" date="2024-01" db="EMBL/GenBank/DDBJ databases">
        <title>A draft genome for the cacao thread blight pathogen Marasmiellus scandens.</title>
        <authorList>
            <person name="Baruah I.K."/>
            <person name="Leung J."/>
            <person name="Bukari Y."/>
            <person name="Amoako-Attah I."/>
            <person name="Meinhardt L.W."/>
            <person name="Bailey B.A."/>
            <person name="Cohen S.P."/>
        </authorList>
    </citation>
    <scope>NUCLEOTIDE SEQUENCE [LARGE SCALE GENOMIC DNA]</scope>
    <source>
        <strain evidence="4 5">GH-19</strain>
    </source>
</reference>
<keyword evidence="2" id="KW-0624">Polysaccharide degradation</keyword>
<evidence type="ECO:0000313" key="4">
    <source>
        <dbReference type="EMBL" id="KAK7436683.1"/>
    </source>
</evidence>
<dbReference type="SUPFAM" id="SSF49899">
    <property type="entry name" value="Concanavalin A-like lectins/glucanases"/>
    <property type="match status" value="1"/>
</dbReference>
<evidence type="ECO:0008006" key="6">
    <source>
        <dbReference type="Google" id="ProtNLM"/>
    </source>
</evidence>
<dbReference type="InterPro" id="IPR013319">
    <property type="entry name" value="GH11/12"/>
</dbReference>
<dbReference type="PANTHER" id="PTHR34002">
    <property type="entry name" value="BLR1656 PROTEIN"/>
    <property type="match status" value="1"/>
</dbReference>
<name>A0ABR1IMR1_9AGAR</name>
<evidence type="ECO:0000313" key="5">
    <source>
        <dbReference type="Proteomes" id="UP001498398"/>
    </source>
</evidence>
<keyword evidence="2" id="KW-0119">Carbohydrate metabolism</keyword>
<evidence type="ECO:0000256" key="1">
    <source>
        <dbReference type="ARBA" id="ARBA00005519"/>
    </source>
</evidence>
<organism evidence="4 5">
    <name type="scientific">Marasmiellus scandens</name>
    <dbReference type="NCBI Taxonomy" id="2682957"/>
    <lineage>
        <taxon>Eukaryota</taxon>
        <taxon>Fungi</taxon>
        <taxon>Dikarya</taxon>
        <taxon>Basidiomycota</taxon>
        <taxon>Agaricomycotina</taxon>
        <taxon>Agaricomycetes</taxon>
        <taxon>Agaricomycetidae</taxon>
        <taxon>Agaricales</taxon>
        <taxon>Marasmiineae</taxon>
        <taxon>Omphalotaceae</taxon>
        <taxon>Marasmiellus</taxon>
    </lineage>
</organism>
<proteinExistence type="inferred from homology"/>
<sequence length="283" mass="30421">MFARLSAFLTLLLLLPFISAAPAAELAVERRQSVDTSQHCGQWDQVNAGVYTLFLDQVLGERQRKQVNNFIKRFTAVLTAISSNSNDCAQLISLNGNTISWRNTWTWSGGSGVKSYTNVQLNSGINKQLSAIRSIPATFSWSQSNNGNIVANVAYDLFTANNPGGANVNEIMIWLANWNAGPISSVYMSNGQPQPTVSGVSLAGHTWNLYEGSNGANKVFSFLPSTPGTQVTNFSGDIKTFLNFLTSNRGVSSSQYLTTVQGGSEATSGSATLTVNAFNIAIQ</sequence>
<dbReference type="Pfam" id="PF01670">
    <property type="entry name" value="Glyco_hydro_12"/>
    <property type="match status" value="1"/>
</dbReference>
<dbReference type="Proteomes" id="UP001498398">
    <property type="component" value="Unassembled WGS sequence"/>
</dbReference>